<dbReference type="InterPro" id="IPR003599">
    <property type="entry name" value="Ig_sub"/>
</dbReference>
<name>W5LXC0_LEPOC</name>
<feature type="domain" description="Ig-like" evidence="3">
    <location>
        <begin position="370"/>
        <end position="452"/>
    </location>
</feature>
<dbReference type="Pfam" id="PF13927">
    <property type="entry name" value="Ig_3"/>
    <property type="match status" value="5"/>
</dbReference>
<feature type="domain" description="Ig-like" evidence="3">
    <location>
        <begin position="937"/>
        <end position="1013"/>
    </location>
</feature>
<proteinExistence type="predicted"/>
<dbReference type="Gene3D" id="2.60.40.10">
    <property type="entry name" value="Immunoglobulins"/>
    <property type="match status" value="11"/>
</dbReference>
<protein>
    <recommendedName>
        <fullName evidence="3">Ig-like domain-containing protein</fullName>
    </recommendedName>
</protein>
<keyword evidence="1" id="KW-0732">Signal</keyword>
<feature type="domain" description="Ig-like" evidence="3">
    <location>
        <begin position="277"/>
        <end position="362"/>
    </location>
</feature>
<dbReference type="STRING" id="7918.ENSLOCP00000000777"/>
<dbReference type="Ensembl" id="ENSLOCT00000000781.1">
    <property type="protein sequence ID" value="ENSLOCP00000000777.1"/>
    <property type="gene ID" value="ENSLOCG00000000699.1"/>
</dbReference>
<dbReference type="GO" id="GO:0009897">
    <property type="term" value="C:external side of plasma membrane"/>
    <property type="evidence" value="ECO:0000318"/>
    <property type="project" value="GO_Central"/>
</dbReference>
<dbReference type="GO" id="GO:0004888">
    <property type="term" value="F:transmembrane signaling receptor activity"/>
    <property type="evidence" value="ECO:0000318"/>
    <property type="project" value="GO_Central"/>
</dbReference>
<keyword evidence="5" id="KW-1185">Reference proteome</keyword>
<dbReference type="Proteomes" id="UP000018468">
    <property type="component" value="Linkage group LG5"/>
</dbReference>
<feature type="domain" description="Ig-like" evidence="3">
    <location>
        <begin position="458"/>
        <end position="553"/>
    </location>
</feature>
<evidence type="ECO:0000313" key="5">
    <source>
        <dbReference type="Proteomes" id="UP000018468"/>
    </source>
</evidence>
<dbReference type="Bgee" id="ENSLOCG00000000699">
    <property type="expression patterns" value="Expressed in intestine and 3 other cell types or tissues"/>
</dbReference>
<dbReference type="InterPro" id="IPR007110">
    <property type="entry name" value="Ig-like_dom"/>
</dbReference>
<dbReference type="HOGENOM" id="CLU_340632_0_0_1"/>
<reference evidence="5" key="1">
    <citation type="submission" date="2011-12" db="EMBL/GenBank/DDBJ databases">
        <title>The Draft Genome of Lepisosteus oculatus.</title>
        <authorList>
            <consortium name="The Broad Institute Genome Assembly &amp; Analysis Group"/>
            <consortium name="Computational R&amp;D Group"/>
            <consortium name="and Sequencing Platform"/>
            <person name="Di Palma F."/>
            <person name="Alfoldi J."/>
            <person name="Johnson J."/>
            <person name="Berlin A."/>
            <person name="Gnerre S."/>
            <person name="Jaffe D."/>
            <person name="MacCallum I."/>
            <person name="Young S."/>
            <person name="Walker B.J."/>
            <person name="Lander E.S."/>
            <person name="Lindblad-Toh K."/>
        </authorList>
    </citation>
    <scope>NUCLEOTIDE SEQUENCE [LARGE SCALE GENOMIC DNA]</scope>
</reference>
<keyword evidence="2" id="KW-1015">Disulfide bond</keyword>
<feature type="domain" description="Ig-like" evidence="3">
    <location>
        <begin position="179"/>
        <end position="274"/>
    </location>
</feature>
<reference evidence="4" key="3">
    <citation type="submission" date="2025-09" db="UniProtKB">
        <authorList>
            <consortium name="Ensembl"/>
        </authorList>
    </citation>
    <scope>IDENTIFICATION</scope>
</reference>
<evidence type="ECO:0000313" key="4">
    <source>
        <dbReference type="Ensembl" id="ENSLOCP00000000777.1"/>
    </source>
</evidence>
<feature type="domain" description="Ig-like" evidence="3">
    <location>
        <begin position="752"/>
        <end position="830"/>
    </location>
</feature>
<dbReference type="GeneTree" id="ENSGT00940000162700"/>
<dbReference type="EMBL" id="AHAT01036766">
    <property type="status" value="NOT_ANNOTATED_CDS"/>
    <property type="molecule type" value="Genomic_DNA"/>
</dbReference>
<dbReference type="PROSITE" id="PS50835">
    <property type="entry name" value="IG_LIKE"/>
    <property type="match status" value="11"/>
</dbReference>
<dbReference type="CDD" id="cd00096">
    <property type="entry name" value="Ig"/>
    <property type="match status" value="3"/>
</dbReference>
<dbReference type="eggNOG" id="ENOG502QQ6U">
    <property type="taxonomic scope" value="Eukaryota"/>
</dbReference>
<evidence type="ECO:0000259" key="3">
    <source>
        <dbReference type="PROSITE" id="PS50835"/>
    </source>
</evidence>
<feature type="domain" description="Ig-like" evidence="3">
    <location>
        <begin position="846"/>
        <end position="931"/>
    </location>
</feature>
<evidence type="ECO:0000256" key="2">
    <source>
        <dbReference type="ARBA" id="ARBA00023157"/>
    </source>
</evidence>
<dbReference type="InterPro" id="IPR050488">
    <property type="entry name" value="Ig_Fc_receptor"/>
</dbReference>
<dbReference type="Pfam" id="PF13895">
    <property type="entry name" value="Ig_2"/>
    <property type="match status" value="4"/>
</dbReference>
<dbReference type="GO" id="GO:0006955">
    <property type="term" value="P:immune response"/>
    <property type="evidence" value="ECO:0000318"/>
    <property type="project" value="GO_Central"/>
</dbReference>
<evidence type="ECO:0000256" key="1">
    <source>
        <dbReference type="ARBA" id="ARBA00022729"/>
    </source>
</evidence>
<dbReference type="AlphaFoldDB" id="W5LXC0"/>
<dbReference type="OMA" id="DENWTIL"/>
<feature type="domain" description="Ig-like" evidence="3">
    <location>
        <begin position="561"/>
        <end position="643"/>
    </location>
</feature>
<feature type="domain" description="Ig-like" evidence="3">
    <location>
        <begin position="1"/>
        <end position="83"/>
    </location>
</feature>
<dbReference type="SMART" id="SM00408">
    <property type="entry name" value="IGc2"/>
    <property type="match status" value="11"/>
</dbReference>
<dbReference type="InParanoid" id="W5LXC0"/>
<dbReference type="EMBL" id="AHAT01036763">
    <property type="status" value="NOT_ANNOTATED_CDS"/>
    <property type="molecule type" value="Genomic_DNA"/>
</dbReference>
<accession>W5LXC0</accession>
<dbReference type="SUPFAM" id="SSF48726">
    <property type="entry name" value="Immunoglobulin"/>
    <property type="match status" value="11"/>
</dbReference>
<dbReference type="InterPro" id="IPR013783">
    <property type="entry name" value="Ig-like_fold"/>
</dbReference>
<dbReference type="SMART" id="SM00409">
    <property type="entry name" value="IG"/>
    <property type="match status" value="11"/>
</dbReference>
<reference evidence="4" key="2">
    <citation type="submission" date="2025-08" db="UniProtKB">
        <authorList>
            <consortium name="Ensembl"/>
        </authorList>
    </citation>
    <scope>IDENTIFICATION</scope>
</reference>
<feature type="domain" description="Ig-like" evidence="3">
    <location>
        <begin position="86"/>
        <end position="171"/>
    </location>
</feature>
<dbReference type="EMBL" id="AHAT01036765">
    <property type="status" value="NOT_ANNOTATED_CDS"/>
    <property type="molecule type" value="Genomic_DNA"/>
</dbReference>
<dbReference type="PANTHER" id="PTHR11481">
    <property type="entry name" value="IMMUNOGLOBULIN FC RECEPTOR"/>
    <property type="match status" value="1"/>
</dbReference>
<organism evidence="4 5">
    <name type="scientific">Lepisosteus oculatus</name>
    <name type="common">Spotted gar</name>
    <dbReference type="NCBI Taxonomy" id="7918"/>
    <lineage>
        <taxon>Eukaryota</taxon>
        <taxon>Metazoa</taxon>
        <taxon>Chordata</taxon>
        <taxon>Craniata</taxon>
        <taxon>Vertebrata</taxon>
        <taxon>Euteleostomi</taxon>
        <taxon>Actinopterygii</taxon>
        <taxon>Neopterygii</taxon>
        <taxon>Holostei</taxon>
        <taxon>Semionotiformes</taxon>
        <taxon>Lepisosteidae</taxon>
        <taxon>Lepisosteus</taxon>
    </lineage>
</organism>
<dbReference type="InterPro" id="IPR036179">
    <property type="entry name" value="Ig-like_dom_sf"/>
</dbReference>
<dbReference type="EMBL" id="AHAT01036762">
    <property type="status" value="NOT_ANNOTATED_CDS"/>
    <property type="molecule type" value="Genomic_DNA"/>
</dbReference>
<dbReference type="EMBL" id="AHAT01036764">
    <property type="status" value="NOT_ANNOTATED_CDS"/>
    <property type="molecule type" value="Genomic_DNA"/>
</dbReference>
<dbReference type="InterPro" id="IPR003598">
    <property type="entry name" value="Ig_sub2"/>
</dbReference>
<dbReference type="EMBL" id="AHAT01036767">
    <property type="status" value="NOT_ANNOTATED_CDS"/>
    <property type="molecule type" value="Genomic_DNA"/>
</dbReference>
<sequence>VCAGERVTLHCQVEGKPDGWRFSWYRNNERDPVSQTERNEPTGSILTFSRAAVSQTGQYRCRAARGQVEYYSEYSDIIQIHVSAVPETRLTLLPSGTELFTGDNVTLSCDIWLRSSDWLYSWYKDSPKTPAPGSGTQYTIQSAALSHRGQYWCRAARDDASFQLNYSQPVTLHIAGGRPRVRLSLQSKWREVCAGERVTLHCRVEGKPDGWRFSWYRNNERDPVSQTERNEPTGSILTFSRAAVSQTGQYRCRAARGQVEYYSEYSDIIQIHVSAVPETRLTLLPSGTELFTGDNVTLSCDIGLRSSDWLYSWYKDSTKTSAPGSGTQYTIQSAALSHRGQYWCRAARDDASFQLSYSQPVTLHIADLLPTLNLTQDPDRKIFEEDAVALRCGAQDGTLGWLYSWYKDNLNTTVHRSDRKDVAGANYSITAVDLSHNGLYWCGAERGEKPIYLNFSQPAVLEVHERPTAVISLGQEWSEVYARETAVLRCSVPGSYPMQSFDWYKDEHPSPVHHSEDENWTILSALESHTGHYSCQGRSRENPSYSKKSSPVELKVQDLLPTLSLTQDPDRKIFEGDKVVLRCGAQDGTLGWLYSWYKDNLNTTVHRSDRKDVAGASYSITAVDLSHNGLYWCGAERGEKPIYLNFSQPAVLEVHERPTAVISLGQEWSEVYARETAVLRCSVPGSYPMQSFDWYKDEHPSPVHHSEDENWTILSALESHTGHYSCQGRSRENPSYSKKSSPVELKVQVIRPRTVLSLQPLHTEVFEGDTVTLSCVVEDGSPGWSFNWYKDHLDKPAHNSQSSSYIISPANLSHTGQYWCQAVRGEKPFTLDPSLPIRLNVWVDPPKATLTLQPDWTVLFPAESLTMGCRLGGDSSRRQYSWYRVTAGGTESVQCQWENGKNCQVTFRDESHSGLYWCEAQSGQERSKSVHFRVLDQSLILQTPPQPLTEGQTLTLQCRERKSQGKRYEFYKDNEALTPDNGNTVTISAVKKRNEGLYRCQRSKASSQPVLISVR</sequence>
<feature type="domain" description="Ig-like" evidence="3">
    <location>
        <begin position="649"/>
        <end position="744"/>
    </location>
</feature>
<dbReference type="PANTHER" id="PTHR11481:SF64">
    <property type="entry name" value="FC RECEPTOR-LIKE PROTEIN 4"/>
    <property type="match status" value="1"/>
</dbReference>
<dbReference type="GO" id="GO:0007166">
    <property type="term" value="P:cell surface receptor signaling pathway"/>
    <property type="evidence" value="ECO:0000318"/>
    <property type="project" value="GO_Central"/>
</dbReference>